<evidence type="ECO:0000313" key="3">
    <source>
        <dbReference type="Proteomes" id="UP000233551"/>
    </source>
</evidence>
<dbReference type="Proteomes" id="UP000233551">
    <property type="component" value="Unassembled WGS sequence"/>
</dbReference>
<dbReference type="EMBL" id="PGOL01000414">
    <property type="protein sequence ID" value="PKI70923.1"/>
    <property type="molecule type" value="Genomic_DNA"/>
</dbReference>
<feature type="compositionally biased region" description="Basic and acidic residues" evidence="1">
    <location>
        <begin position="79"/>
        <end position="100"/>
    </location>
</feature>
<feature type="compositionally biased region" description="Basic residues" evidence="1">
    <location>
        <begin position="101"/>
        <end position="110"/>
    </location>
</feature>
<evidence type="ECO:0000256" key="1">
    <source>
        <dbReference type="SAM" id="MobiDB-lite"/>
    </source>
</evidence>
<proteinExistence type="predicted"/>
<feature type="region of interest" description="Disordered" evidence="1">
    <location>
        <begin position="79"/>
        <end position="110"/>
    </location>
</feature>
<protein>
    <submittedName>
        <fullName evidence="2">Uncharacterized protein</fullName>
    </submittedName>
</protein>
<keyword evidence="3" id="KW-1185">Reference proteome</keyword>
<accession>A0A2I0KRL6</accession>
<name>A0A2I0KRL6_PUNGR</name>
<feature type="region of interest" description="Disordered" evidence="1">
    <location>
        <begin position="18"/>
        <end position="39"/>
    </location>
</feature>
<dbReference type="AlphaFoldDB" id="A0A2I0KRL6"/>
<sequence>MAFKLLGQQLNNRSADCGWQRAAPGSLGDAQGAAQDQRRGSIVYMEERAAAQQQQVKGGRKVRMAAAVEWMRWKAEKETIKVKQGGCDRKVKEDPEAQRSREKRRARDRG</sequence>
<reference evidence="2 3" key="1">
    <citation type="submission" date="2017-11" db="EMBL/GenBank/DDBJ databases">
        <title>De-novo sequencing of pomegranate (Punica granatum L.) genome.</title>
        <authorList>
            <person name="Akparov Z."/>
            <person name="Amiraslanov A."/>
            <person name="Hajiyeva S."/>
            <person name="Abbasov M."/>
            <person name="Kaur K."/>
            <person name="Hamwieh A."/>
            <person name="Solovyev V."/>
            <person name="Salamov A."/>
            <person name="Braich B."/>
            <person name="Kosarev P."/>
            <person name="Mahmoud A."/>
            <person name="Hajiyev E."/>
            <person name="Babayeva S."/>
            <person name="Izzatullayeva V."/>
            <person name="Mammadov A."/>
            <person name="Mammadov A."/>
            <person name="Sharifova S."/>
            <person name="Ojaghi J."/>
            <person name="Eynullazada K."/>
            <person name="Bayramov B."/>
            <person name="Abdulazimova A."/>
            <person name="Shahmuradov I."/>
        </authorList>
    </citation>
    <scope>NUCLEOTIDE SEQUENCE [LARGE SCALE GENOMIC DNA]</scope>
    <source>
        <strain evidence="3">cv. AG2017</strain>
        <tissue evidence="2">Leaf</tissue>
    </source>
</reference>
<evidence type="ECO:0000313" key="2">
    <source>
        <dbReference type="EMBL" id="PKI70923.1"/>
    </source>
</evidence>
<comment type="caution">
    <text evidence="2">The sequence shown here is derived from an EMBL/GenBank/DDBJ whole genome shotgun (WGS) entry which is preliminary data.</text>
</comment>
<gene>
    <name evidence="2" type="ORF">CRG98_008656</name>
</gene>
<organism evidence="2 3">
    <name type="scientific">Punica granatum</name>
    <name type="common">Pomegranate</name>
    <dbReference type="NCBI Taxonomy" id="22663"/>
    <lineage>
        <taxon>Eukaryota</taxon>
        <taxon>Viridiplantae</taxon>
        <taxon>Streptophyta</taxon>
        <taxon>Embryophyta</taxon>
        <taxon>Tracheophyta</taxon>
        <taxon>Spermatophyta</taxon>
        <taxon>Magnoliopsida</taxon>
        <taxon>eudicotyledons</taxon>
        <taxon>Gunneridae</taxon>
        <taxon>Pentapetalae</taxon>
        <taxon>rosids</taxon>
        <taxon>malvids</taxon>
        <taxon>Myrtales</taxon>
        <taxon>Lythraceae</taxon>
        <taxon>Punica</taxon>
    </lineage>
</organism>